<keyword evidence="7" id="KW-0143">Chaperone</keyword>
<evidence type="ECO:0000256" key="5">
    <source>
        <dbReference type="ARBA" id="ARBA00022989"/>
    </source>
</evidence>
<dbReference type="Gene3D" id="3.10.50.40">
    <property type="match status" value="1"/>
</dbReference>
<evidence type="ECO:0000256" key="2">
    <source>
        <dbReference type="ARBA" id="ARBA00022475"/>
    </source>
</evidence>
<dbReference type="Gene3D" id="1.10.4030.10">
    <property type="entry name" value="Porin chaperone SurA, peptide-binding domain"/>
    <property type="match status" value="1"/>
</dbReference>
<sequence>MREGAKSTAAKIVIGLIVLSFAAFGLESLLPGGSGTSVAEVNGEEISPAELQNAIASQKRQLTQIFGDRIDPAMLDDERIRPSALEGLIERKLLLQHAVDLGMIASAQAIGEEITAIEAFQRDGVFSPDQYKSVLANAGLTPERFRRMQSQDLMLSQLQGAISQSAFVSPSEMEAAAKVWAEERDVRYLEAPLSDFDRPDSVDEAEIAEYYDNNQDRFVTEPAANVGYILLAVEDFYEPVDEALVREQFEAVRDEYEVADQSRVSHILIIESDEDSDTSYADRVGEVARRLDAGEDFGQLAMELSDDVGSAGSGGELGFTDGTAFPEPMEEAIASLSVGAYSGPVETDAGTHFIRVEERVAGERPDFATLREELEQAIKISNAERDLLLAVDELKDLTFNAPDLIGPAEALGFSVAEEEELTRSNGVGVWADERVVDTVFSEEVYRGGNNSEVLELADSQFLVVRVNEQIPARQKPLQDVAGEIAAQLKTEARTAALTDFTEMVSQRLAAGETLEAIANELGYEWRVELAAQRNNTSLPREVLSTAFVMSDADSSAVELVELPGETIAVVQLARIREGDLQRMPNNAREQLQRQLASAGARIDLAEYVRALRQEAEIVVR</sequence>
<dbReference type="GO" id="GO:0003755">
    <property type="term" value="F:peptidyl-prolyl cis-trans isomerase activity"/>
    <property type="evidence" value="ECO:0007669"/>
    <property type="project" value="UniProtKB-KW"/>
</dbReference>
<dbReference type="HOGENOM" id="CLU_023843_1_1_6"/>
<evidence type="ECO:0000313" key="15">
    <source>
        <dbReference type="Proteomes" id="UP000004699"/>
    </source>
</evidence>
<organism evidence="14 15">
    <name type="scientific">Luminiphilus syltensis NOR5-1B</name>
    <dbReference type="NCBI Taxonomy" id="565045"/>
    <lineage>
        <taxon>Bacteria</taxon>
        <taxon>Pseudomonadati</taxon>
        <taxon>Pseudomonadota</taxon>
        <taxon>Gammaproteobacteria</taxon>
        <taxon>Cellvibrionales</taxon>
        <taxon>Halieaceae</taxon>
        <taxon>Luminiphilus</taxon>
    </lineage>
</organism>
<dbReference type="Pfam" id="PF00639">
    <property type="entry name" value="Rotamase"/>
    <property type="match status" value="1"/>
</dbReference>
<keyword evidence="5 12" id="KW-1133">Transmembrane helix</keyword>
<feature type="domain" description="PpiC" evidence="13">
    <location>
        <begin position="259"/>
        <end position="358"/>
    </location>
</feature>
<gene>
    <name evidence="14" type="ORF">NOR51B_2845</name>
</gene>
<comment type="similarity">
    <text evidence="8">Belongs to the PpiD chaperone family.</text>
</comment>
<dbReference type="STRING" id="565045.NOR51B_2845"/>
<accession>B8KQX4</accession>
<dbReference type="EMBL" id="DS999411">
    <property type="protein sequence ID" value="EED36892.1"/>
    <property type="molecule type" value="Genomic_DNA"/>
</dbReference>
<evidence type="ECO:0000256" key="12">
    <source>
        <dbReference type="SAM" id="Phobius"/>
    </source>
</evidence>
<dbReference type="PANTHER" id="PTHR47529:SF1">
    <property type="entry name" value="PERIPLASMIC CHAPERONE PPID"/>
    <property type="match status" value="1"/>
</dbReference>
<dbReference type="eggNOG" id="COG0760">
    <property type="taxonomic scope" value="Bacteria"/>
</dbReference>
<name>B8KQX4_9GAMM</name>
<keyword evidence="11 14" id="KW-0413">Isomerase</keyword>
<evidence type="ECO:0000256" key="7">
    <source>
        <dbReference type="ARBA" id="ARBA00023186"/>
    </source>
</evidence>
<dbReference type="SUPFAM" id="SSF109998">
    <property type="entry name" value="Triger factor/SurA peptide-binding domain-like"/>
    <property type="match status" value="1"/>
</dbReference>
<evidence type="ECO:0000256" key="10">
    <source>
        <dbReference type="ARBA" id="ARBA00042775"/>
    </source>
</evidence>
<feature type="transmembrane region" description="Helical" evidence="12">
    <location>
        <begin position="12"/>
        <end position="30"/>
    </location>
</feature>
<dbReference type="InterPro" id="IPR023058">
    <property type="entry name" value="PPIase_PpiC_CS"/>
</dbReference>
<dbReference type="InterPro" id="IPR027304">
    <property type="entry name" value="Trigger_fact/SurA_dom_sf"/>
</dbReference>
<evidence type="ECO:0000313" key="14">
    <source>
        <dbReference type="EMBL" id="EED36892.1"/>
    </source>
</evidence>
<dbReference type="SUPFAM" id="SSF54534">
    <property type="entry name" value="FKBP-like"/>
    <property type="match status" value="1"/>
</dbReference>
<dbReference type="GO" id="GO:0005886">
    <property type="term" value="C:plasma membrane"/>
    <property type="evidence" value="ECO:0007669"/>
    <property type="project" value="UniProtKB-SubCell"/>
</dbReference>
<evidence type="ECO:0000256" key="11">
    <source>
        <dbReference type="PROSITE-ProRule" id="PRU00278"/>
    </source>
</evidence>
<evidence type="ECO:0000256" key="9">
    <source>
        <dbReference type="ARBA" id="ARBA00040743"/>
    </source>
</evidence>
<comment type="subcellular location">
    <subcellularLocation>
        <location evidence="1">Cell inner membrane</location>
        <topology evidence="1">Single-pass type II membrane protein</topology>
        <orientation evidence="1">Periplasmic side</orientation>
    </subcellularLocation>
</comment>
<keyword evidence="4 12" id="KW-0812">Transmembrane</keyword>
<dbReference type="Pfam" id="PF13624">
    <property type="entry name" value="SurA_N_3"/>
    <property type="match status" value="1"/>
</dbReference>
<keyword evidence="6 12" id="KW-0472">Membrane</keyword>
<dbReference type="PROSITE" id="PS01096">
    <property type="entry name" value="PPIC_PPIASE_1"/>
    <property type="match status" value="1"/>
</dbReference>
<keyword evidence="15" id="KW-1185">Reference proteome</keyword>
<keyword evidence="2" id="KW-1003">Cell membrane</keyword>
<dbReference type="InterPro" id="IPR000297">
    <property type="entry name" value="PPIase_PpiC"/>
</dbReference>
<dbReference type="InterPro" id="IPR052029">
    <property type="entry name" value="PpiD_chaperone"/>
</dbReference>
<evidence type="ECO:0000256" key="8">
    <source>
        <dbReference type="ARBA" id="ARBA00038408"/>
    </source>
</evidence>
<dbReference type="AlphaFoldDB" id="B8KQX4"/>
<keyword evidence="11" id="KW-0697">Rotamase</keyword>
<proteinExistence type="inferred from homology"/>
<evidence type="ECO:0000259" key="13">
    <source>
        <dbReference type="PROSITE" id="PS50198"/>
    </source>
</evidence>
<dbReference type="InterPro" id="IPR046357">
    <property type="entry name" value="PPIase_dom_sf"/>
</dbReference>
<dbReference type="Proteomes" id="UP000004699">
    <property type="component" value="Unassembled WGS sequence"/>
</dbReference>
<evidence type="ECO:0000256" key="3">
    <source>
        <dbReference type="ARBA" id="ARBA00022519"/>
    </source>
</evidence>
<reference evidence="15" key="1">
    <citation type="journal article" date="2013" name="BMC Microbiol.">
        <title>Taxonomy and evolution of bacteriochlorophyll a-containing members of the OM60/NOR5 clade of marine gammaproteobacteria: description of Luminiphilus syltensis gen. nov., sp. nov., reclassification of Haliea rubra as Pseudohaliea rubra gen. nov., comb. nov., and emendation of Chromatocurvus halotolerans.</title>
        <authorList>
            <person name="Spring S."/>
            <person name="Riedel T."/>
            <person name="Sproer C."/>
            <person name="Yan S."/>
            <person name="Harder J."/>
            <person name="Fuchs B.M."/>
        </authorList>
    </citation>
    <scope>NUCLEOTIDE SEQUENCE [LARGE SCALE GENOMIC DNA]</scope>
    <source>
        <strain evidence="15">NOR51-B</strain>
    </source>
</reference>
<dbReference type="PANTHER" id="PTHR47529">
    <property type="entry name" value="PEPTIDYL-PROLYL CIS-TRANS ISOMERASE D"/>
    <property type="match status" value="1"/>
</dbReference>
<dbReference type="PROSITE" id="PS50198">
    <property type="entry name" value="PPIC_PPIASE_2"/>
    <property type="match status" value="1"/>
</dbReference>
<evidence type="ECO:0000256" key="1">
    <source>
        <dbReference type="ARBA" id="ARBA00004382"/>
    </source>
</evidence>
<keyword evidence="3" id="KW-0997">Cell inner membrane</keyword>
<evidence type="ECO:0000256" key="4">
    <source>
        <dbReference type="ARBA" id="ARBA00022692"/>
    </source>
</evidence>
<protein>
    <recommendedName>
        <fullName evidence="9">Periplasmic chaperone PpiD</fullName>
    </recommendedName>
    <alternativeName>
        <fullName evidence="10">Periplasmic folding chaperone</fullName>
    </alternativeName>
</protein>
<evidence type="ECO:0000256" key="6">
    <source>
        <dbReference type="ARBA" id="ARBA00023136"/>
    </source>
</evidence>